<gene>
    <name evidence="2" type="ORF">F8566_45165</name>
</gene>
<evidence type="ECO:0000259" key="1">
    <source>
        <dbReference type="Pfam" id="PF06283"/>
    </source>
</evidence>
<dbReference type="Gene3D" id="3.40.50.880">
    <property type="match status" value="1"/>
</dbReference>
<dbReference type="Pfam" id="PF06283">
    <property type="entry name" value="ThuA"/>
    <property type="match status" value="1"/>
</dbReference>
<dbReference type="SUPFAM" id="SSF52317">
    <property type="entry name" value="Class I glutamine amidotransferase-like"/>
    <property type="match status" value="1"/>
</dbReference>
<protein>
    <submittedName>
        <fullName evidence="2">ThuA domain-containing protein</fullName>
    </submittedName>
</protein>
<dbReference type="AlphaFoldDB" id="A0A6H9Y772"/>
<comment type="caution">
    <text evidence="2">The sequence shown here is derived from an EMBL/GenBank/DDBJ whole genome shotgun (WGS) entry which is preliminary data.</text>
</comment>
<name>A0A6H9Y772_9ACTN</name>
<feature type="domain" description="ThuA-like" evidence="1">
    <location>
        <begin position="81"/>
        <end position="259"/>
    </location>
</feature>
<proteinExistence type="predicted"/>
<dbReference type="InterPro" id="IPR029062">
    <property type="entry name" value="Class_I_gatase-like"/>
</dbReference>
<dbReference type="EMBL" id="WBMT01000030">
    <property type="protein sequence ID" value="KAB2340384.1"/>
    <property type="molecule type" value="Genomic_DNA"/>
</dbReference>
<sequence length="279" mass="29565">MAGAGRILAITGGHRVDLDAFGAMMDAVCAERAWTWAHAVQPSAQGWLSPRHADAFDAVVCHDLPGLRLERGRAPEPSGPDPATARAVADLLDQGQGLVMLHHALAGWPGWEGWADALGGRFHYAPGRLRGKDWPSSGTRLTRYTARVAAPDHPVCAGVGDFELDDELYCCPVFASEVVPLLRADADLDPALFVRTYEHVLHGEEAAPDCTGHPPASDLIGWASVAGRSPLVVLQPGDSAATFALPPYRRLLGNAIAWVASKAARRWAAGHPAPVAPSP</sequence>
<evidence type="ECO:0000313" key="3">
    <source>
        <dbReference type="Proteomes" id="UP000468735"/>
    </source>
</evidence>
<reference evidence="2 3" key="1">
    <citation type="submission" date="2019-09" db="EMBL/GenBank/DDBJ databases">
        <title>Actinomadura physcomitrii sp. nov., a novel actinomycete isolated from moss [Physcomitrium sphaericum (Ludw) Fuernr].</title>
        <authorList>
            <person name="Zhuang X."/>
            <person name="Liu C."/>
        </authorList>
    </citation>
    <scope>NUCLEOTIDE SEQUENCE [LARGE SCALE GENOMIC DNA]</scope>
    <source>
        <strain evidence="2 3">HMC1</strain>
    </source>
</reference>
<dbReference type="InterPro" id="IPR029010">
    <property type="entry name" value="ThuA-like"/>
</dbReference>
<accession>A0A6H9Y772</accession>
<keyword evidence="3" id="KW-1185">Reference proteome</keyword>
<evidence type="ECO:0000313" key="2">
    <source>
        <dbReference type="EMBL" id="KAB2340384.1"/>
    </source>
</evidence>
<dbReference type="OrthoDB" id="5522149at2"/>
<dbReference type="Proteomes" id="UP000468735">
    <property type="component" value="Unassembled WGS sequence"/>
</dbReference>
<dbReference type="RefSeq" id="WP_151569811.1">
    <property type="nucleotide sequence ID" value="NZ_WBMT01000030.1"/>
</dbReference>
<organism evidence="2 3">
    <name type="scientific">Actinomadura rudentiformis</name>
    <dbReference type="NCBI Taxonomy" id="359158"/>
    <lineage>
        <taxon>Bacteria</taxon>
        <taxon>Bacillati</taxon>
        <taxon>Actinomycetota</taxon>
        <taxon>Actinomycetes</taxon>
        <taxon>Streptosporangiales</taxon>
        <taxon>Thermomonosporaceae</taxon>
        <taxon>Actinomadura</taxon>
    </lineage>
</organism>